<dbReference type="EMBL" id="WHVB01000002">
    <property type="protein sequence ID" value="KAF8485898.1"/>
    <property type="molecule type" value="Genomic_DNA"/>
</dbReference>
<accession>A0A9P5TDK0</accession>
<dbReference type="OrthoDB" id="3222453at2759"/>
<gene>
    <name evidence="1" type="ORF">DFH94DRAFT_660654</name>
</gene>
<dbReference type="AlphaFoldDB" id="A0A9P5TDK0"/>
<organism evidence="1 2">
    <name type="scientific">Russula ochroleuca</name>
    <dbReference type="NCBI Taxonomy" id="152965"/>
    <lineage>
        <taxon>Eukaryota</taxon>
        <taxon>Fungi</taxon>
        <taxon>Dikarya</taxon>
        <taxon>Basidiomycota</taxon>
        <taxon>Agaricomycotina</taxon>
        <taxon>Agaricomycetes</taxon>
        <taxon>Russulales</taxon>
        <taxon>Russulaceae</taxon>
        <taxon>Russula</taxon>
    </lineage>
</organism>
<reference evidence="1" key="2">
    <citation type="journal article" date="2020" name="Nat. Commun.">
        <title>Large-scale genome sequencing of mycorrhizal fungi provides insights into the early evolution of symbiotic traits.</title>
        <authorList>
            <person name="Miyauchi S."/>
            <person name="Kiss E."/>
            <person name="Kuo A."/>
            <person name="Drula E."/>
            <person name="Kohler A."/>
            <person name="Sanchez-Garcia M."/>
            <person name="Morin E."/>
            <person name="Andreopoulos B."/>
            <person name="Barry K.W."/>
            <person name="Bonito G."/>
            <person name="Buee M."/>
            <person name="Carver A."/>
            <person name="Chen C."/>
            <person name="Cichocki N."/>
            <person name="Clum A."/>
            <person name="Culley D."/>
            <person name="Crous P.W."/>
            <person name="Fauchery L."/>
            <person name="Girlanda M."/>
            <person name="Hayes R.D."/>
            <person name="Keri Z."/>
            <person name="LaButti K."/>
            <person name="Lipzen A."/>
            <person name="Lombard V."/>
            <person name="Magnuson J."/>
            <person name="Maillard F."/>
            <person name="Murat C."/>
            <person name="Nolan M."/>
            <person name="Ohm R.A."/>
            <person name="Pangilinan J."/>
            <person name="Pereira M.F."/>
            <person name="Perotto S."/>
            <person name="Peter M."/>
            <person name="Pfister S."/>
            <person name="Riley R."/>
            <person name="Sitrit Y."/>
            <person name="Stielow J.B."/>
            <person name="Szollosi G."/>
            <person name="Zifcakova L."/>
            <person name="Stursova M."/>
            <person name="Spatafora J.W."/>
            <person name="Tedersoo L."/>
            <person name="Vaario L.M."/>
            <person name="Yamada A."/>
            <person name="Yan M."/>
            <person name="Wang P."/>
            <person name="Xu J."/>
            <person name="Bruns T."/>
            <person name="Baldrian P."/>
            <person name="Vilgalys R."/>
            <person name="Dunand C."/>
            <person name="Henrissat B."/>
            <person name="Grigoriev I.V."/>
            <person name="Hibbett D."/>
            <person name="Nagy L.G."/>
            <person name="Martin F.M."/>
        </authorList>
    </citation>
    <scope>NUCLEOTIDE SEQUENCE</scope>
    <source>
        <strain evidence="1">Prilba</strain>
    </source>
</reference>
<dbReference type="Proteomes" id="UP000759537">
    <property type="component" value="Unassembled WGS sequence"/>
</dbReference>
<sequence length="220" mass="24523">MAHYDIFREQLAMKYPAFGHALWEPEPRNPDRPVQVGDVGIIREGKFQRLFNALLPADDPSHEFGVPEYHEPLVPSLLNHIDRGSRSSNNYCSAGVSVGADPGYYSFGPDDFRQVSFQYSGTRGAAVLSLPAVTRRENTLAQGEFGRWMVRHIDSWLAFARKLGLGIEEMEEIILVTGRDLTKSWTNIAFLGGQADAQVSFGVKVKGPSPDNINYQLLPE</sequence>
<proteinExistence type="predicted"/>
<comment type="caution">
    <text evidence="1">The sequence shown here is derived from an EMBL/GenBank/DDBJ whole genome shotgun (WGS) entry which is preliminary data.</text>
</comment>
<evidence type="ECO:0000313" key="1">
    <source>
        <dbReference type="EMBL" id="KAF8485898.1"/>
    </source>
</evidence>
<evidence type="ECO:0000313" key="2">
    <source>
        <dbReference type="Proteomes" id="UP000759537"/>
    </source>
</evidence>
<keyword evidence="2" id="KW-1185">Reference proteome</keyword>
<reference evidence="1" key="1">
    <citation type="submission" date="2019-10" db="EMBL/GenBank/DDBJ databases">
        <authorList>
            <consortium name="DOE Joint Genome Institute"/>
            <person name="Kuo A."/>
            <person name="Miyauchi S."/>
            <person name="Kiss E."/>
            <person name="Drula E."/>
            <person name="Kohler A."/>
            <person name="Sanchez-Garcia M."/>
            <person name="Andreopoulos B."/>
            <person name="Barry K.W."/>
            <person name="Bonito G."/>
            <person name="Buee M."/>
            <person name="Carver A."/>
            <person name="Chen C."/>
            <person name="Cichocki N."/>
            <person name="Clum A."/>
            <person name="Culley D."/>
            <person name="Crous P.W."/>
            <person name="Fauchery L."/>
            <person name="Girlanda M."/>
            <person name="Hayes R."/>
            <person name="Keri Z."/>
            <person name="LaButti K."/>
            <person name="Lipzen A."/>
            <person name="Lombard V."/>
            <person name="Magnuson J."/>
            <person name="Maillard F."/>
            <person name="Morin E."/>
            <person name="Murat C."/>
            <person name="Nolan M."/>
            <person name="Ohm R."/>
            <person name="Pangilinan J."/>
            <person name="Pereira M."/>
            <person name="Perotto S."/>
            <person name="Peter M."/>
            <person name="Riley R."/>
            <person name="Sitrit Y."/>
            <person name="Stielow B."/>
            <person name="Szollosi G."/>
            <person name="Zifcakova L."/>
            <person name="Stursova M."/>
            <person name="Spatafora J.W."/>
            <person name="Tedersoo L."/>
            <person name="Vaario L.-M."/>
            <person name="Yamada A."/>
            <person name="Yan M."/>
            <person name="Wang P."/>
            <person name="Xu J."/>
            <person name="Bruns T."/>
            <person name="Baldrian P."/>
            <person name="Vilgalys R."/>
            <person name="Henrissat B."/>
            <person name="Grigoriev I.V."/>
            <person name="Hibbett D."/>
            <person name="Nagy L.G."/>
            <person name="Martin F.M."/>
        </authorList>
    </citation>
    <scope>NUCLEOTIDE SEQUENCE</scope>
    <source>
        <strain evidence="1">Prilba</strain>
    </source>
</reference>
<protein>
    <submittedName>
        <fullName evidence="1">Uncharacterized protein</fullName>
    </submittedName>
</protein>
<name>A0A9P5TDK0_9AGAM</name>
<feature type="non-terminal residue" evidence="1">
    <location>
        <position position="1"/>
    </location>
</feature>